<dbReference type="Pfam" id="PF12728">
    <property type="entry name" value="HTH_17"/>
    <property type="match status" value="1"/>
</dbReference>
<sequence>MSAEIMTIKELAEYLDLAEGTIYKKVSNNEIPYTKLGTLLRFSKWSIDQWVSENTVSPPDALFDEFARLHSRYHFKKWLESKGIDPTILSDKQLLDLVKKAIADLANAEQ</sequence>
<feature type="domain" description="Helix-turn-helix" evidence="1">
    <location>
        <begin position="6"/>
        <end position="54"/>
    </location>
</feature>
<dbReference type="InterPro" id="IPR009061">
    <property type="entry name" value="DNA-bd_dom_put_sf"/>
</dbReference>
<dbReference type="InterPro" id="IPR041657">
    <property type="entry name" value="HTH_17"/>
</dbReference>
<dbReference type="InterPro" id="IPR010093">
    <property type="entry name" value="SinI_DNA-bd"/>
</dbReference>
<dbReference type="GO" id="GO:0003677">
    <property type="term" value="F:DNA binding"/>
    <property type="evidence" value="ECO:0007669"/>
    <property type="project" value="InterPro"/>
</dbReference>
<evidence type="ECO:0000259" key="1">
    <source>
        <dbReference type="Pfam" id="PF12728"/>
    </source>
</evidence>
<organism evidence="2 3">
    <name type="scientific">Candidatus Wallbacteria bacterium HGW-Wallbacteria-1</name>
    <dbReference type="NCBI Taxonomy" id="2013854"/>
    <lineage>
        <taxon>Bacteria</taxon>
        <taxon>Candidatus Walliibacteriota</taxon>
    </lineage>
</organism>
<protein>
    <recommendedName>
        <fullName evidence="1">Helix-turn-helix domain-containing protein</fullName>
    </recommendedName>
</protein>
<comment type="caution">
    <text evidence="2">The sequence shown here is derived from an EMBL/GenBank/DDBJ whole genome shotgun (WGS) entry which is preliminary data.</text>
</comment>
<reference evidence="2 3" key="1">
    <citation type="journal article" date="2017" name="ISME J.">
        <title>Potential for microbial H2 and metal transformations associated with novel bacteria and archaea in deep terrestrial subsurface sediments.</title>
        <authorList>
            <person name="Hernsdorf A.W."/>
            <person name="Amano Y."/>
            <person name="Miyakawa K."/>
            <person name="Ise K."/>
            <person name="Suzuki Y."/>
            <person name="Anantharaman K."/>
            <person name="Probst A."/>
            <person name="Burstein D."/>
            <person name="Thomas B.C."/>
            <person name="Banfield J.F."/>
        </authorList>
    </citation>
    <scope>NUCLEOTIDE SEQUENCE [LARGE SCALE GENOMIC DNA]</scope>
    <source>
        <strain evidence="2">HGW-Wallbacteria-1</strain>
    </source>
</reference>
<dbReference type="NCBIfam" id="TIGR01764">
    <property type="entry name" value="excise"/>
    <property type="match status" value="1"/>
</dbReference>
<dbReference type="AlphaFoldDB" id="A0A2N1PJK2"/>
<dbReference type="SUPFAM" id="SSF46955">
    <property type="entry name" value="Putative DNA-binding domain"/>
    <property type="match status" value="1"/>
</dbReference>
<gene>
    <name evidence="2" type="ORF">CVV64_18415</name>
</gene>
<dbReference type="Proteomes" id="UP000233256">
    <property type="component" value="Unassembled WGS sequence"/>
</dbReference>
<dbReference type="EMBL" id="PGXC01000043">
    <property type="protein sequence ID" value="PKK88528.1"/>
    <property type="molecule type" value="Genomic_DNA"/>
</dbReference>
<name>A0A2N1PJK2_9BACT</name>
<accession>A0A2N1PJK2</accession>
<proteinExistence type="predicted"/>
<evidence type="ECO:0000313" key="3">
    <source>
        <dbReference type="Proteomes" id="UP000233256"/>
    </source>
</evidence>
<evidence type="ECO:0000313" key="2">
    <source>
        <dbReference type="EMBL" id="PKK88528.1"/>
    </source>
</evidence>